<keyword evidence="12" id="KW-1185">Reference proteome</keyword>
<dbReference type="GO" id="GO:0070847">
    <property type="term" value="C:core mediator complex"/>
    <property type="evidence" value="ECO:0007669"/>
    <property type="project" value="EnsemblFungi"/>
</dbReference>
<dbReference type="GO" id="GO:0003713">
    <property type="term" value="F:transcription coactivator activity"/>
    <property type="evidence" value="ECO:0007669"/>
    <property type="project" value="EnsemblFungi"/>
</dbReference>
<evidence type="ECO:0000256" key="9">
    <source>
        <dbReference type="SAM" id="Coils"/>
    </source>
</evidence>
<feature type="region of interest" description="Disordered" evidence="10">
    <location>
        <begin position="34"/>
        <end position="59"/>
    </location>
</feature>
<sequence>MTDRLTQLQLCLDQLIDILFSALSYIDQNHDSVPLNPADPKATDANHNPPTEHEFRSSQQELSTDIILKTRQILTIIDTLPGVGVNKKQQMETIQNLRIELNKTEEEKRQAIMEKENLLDFVNSLIIQVGESIATTR</sequence>
<evidence type="ECO:0000256" key="7">
    <source>
        <dbReference type="ARBA" id="ARBA00023242"/>
    </source>
</evidence>
<accession>A0A1E3NN26</accession>
<dbReference type="PANTHER" id="PTHR13381:SF0">
    <property type="entry name" value="MEDIATOR OF RNA POLYMERASE II TRANSCRIPTION SUBUNIT 21"/>
    <property type="match status" value="1"/>
</dbReference>
<evidence type="ECO:0000256" key="3">
    <source>
        <dbReference type="ARBA" id="ARBA00019691"/>
    </source>
</evidence>
<dbReference type="PANTHER" id="PTHR13381">
    <property type="entry name" value="RNA POLYMERASE II HOLOENZYME COMPONENT SRB7"/>
    <property type="match status" value="1"/>
</dbReference>
<evidence type="ECO:0000256" key="2">
    <source>
        <dbReference type="ARBA" id="ARBA00005770"/>
    </source>
</evidence>
<organism evidence="11 12">
    <name type="scientific">Pichia membranifaciens NRRL Y-2026</name>
    <dbReference type="NCBI Taxonomy" id="763406"/>
    <lineage>
        <taxon>Eukaryota</taxon>
        <taxon>Fungi</taxon>
        <taxon>Dikarya</taxon>
        <taxon>Ascomycota</taxon>
        <taxon>Saccharomycotina</taxon>
        <taxon>Pichiomycetes</taxon>
        <taxon>Pichiales</taxon>
        <taxon>Pichiaceae</taxon>
        <taxon>Pichia</taxon>
    </lineage>
</organism>
<evidence type="ECO:0000256" key="8">
    <source>
        <dbReference type="RuleBase" id="RU366036"/>
    </source>
</evidence>
<dbReference type="GO" id="GO:0003714">
    <property type="term" value="F:transcription corepressor activity"/>
    <property type="evidence" value="ECO:0007669"/>
    <property type="project" value="EnsemblFungi"/>
</dbReference>
<keyword evidence="4 8" id="KW-0805">Transcription regulation</keyword>
<keyword evidence="5 8" id="KW-0010">Activator</keyword>
<dbReference type="AlphaFoldDB" id="A0A1E3NN26"/>
<dbReference type="GO" id="GO:0060261">
    <property type="term" value="P:positive regulation of transcription initiation by RNA polymerase II"/>
    <property type="evidence" value="ECO:0007669"/>
    <property type="project" value="EnsemblFungi"/>
</dbReference>
<dbReference type="GO" id="GO:0000122">
    <property type="term" value="P:negative regulation of transcription by RNA polymerase II"/>
    <property type="evidence" value="ECO:0007669"/>
    <property type="project" value="EnsemblFungi"/>
</dbReference>
<comment type="similarity">
    <text evidence="2 8">Belongs to the Mediator complex subunit 21 family.</text>
</comment>
<feature type="coiled-coil region" evidence="9">
    <location>
        <begin position="87"/>
        <end position="114"/>
    </location>
</feature>
<comment type="function">
    <text evidence="8">Component of the Mediator complex, a coactivator involved in the regulated transcription of nearly all RNA polymerase II-dependent genes. Mediator functions as a bridge to convey information from gene-specific regulatory proteins to the basal RNA polymerase II transcription machinery. Mediator is recruited to promoters by direct interactions with regulatory proteins and serves as a scaffold for the assembly of a functional preinitiation complex with RNA polymerase II and the general transcription factors.</text>
</comment>
<keyword evidence="9" id="KW-0175">Coiled coil</keyword>
<evidence type="ECO:0000256" key="1">
    <source>
        <dbReference type="ARBA" id="ARBA00004123"/>
    </source>
</evidence>
<dbReference type="GO" id="GO:0051123">
    <property type="term" value="P:RNA polymerase II preinitiation complex assembly"/>
    <property type="evidence" value="ECO:0007669"/>
    <property type="project" value="EnsemblFungi"/>
</dbReference>
<dbReference type="GO" id="GO:0061629">
    <property type="term" value="F:RNA polymerase II-specific DNA-binding transcription factor binding"/>
    <property type="evidence" value="ECO:0007669"/>
    <property type="project" value="EnsemblFungi"/>
</dbReference>
<dbReference type="RefSeq" id="XP_019018622.1">
    <property type="nucleotide sequence ID" value="XM_019162648.1"/>
</dbReference>
<reference evidence="11 12" key="1">
    <citation type="journal article" date="2016" name="Proc. Natl. Acad. Sci. U.S.A.">
        <title>Comparative genomics of biotechnologically important yeasts.</title>
        <authorList>
            <person name="Riley R."/>
            <person name="Haridas S."/>
            <person name="Wolfe K.H."/>
            <person name="Lopes M.R."/>
            <person name="Hittinger C.T."/>
            <person name="Goeker M."/>
            <person name="Salamov A.A."/>
            <person name="Wisecaver J.H."/>
            <person name="Long T.M."/>
            <person name="Calvey C.H."/>
            <person name="Aerts A.L."/>
            <person name="Barry K.W."/>
            <person name="Choi C."/>
            <person name="Clum A."/>
            <person name="Coughlan A.Y."/>
            <person name="Deshpande S."/>
            <person name="Douglass A.P."/>
            <person name="Hanson S.J."/>
            <person name="Klenk H.-P."/>
            <person name="LaButti K.M."/>
            <person name="Lapidus A."/>
            <person name="Lindquist E.A."/>
            <person name="Lipzen A.M."/>
            <person name="Meier-Kolthoff J.P."/>
            <person name="Ohm R.A."/>
            <person name="Otillar R.P."/>
            <person name="Pangilinan J.L."/>
            <person name="Peng Y."/>
            <person name="Rokas A."/>
            <person name="Rosa C.A."/>
            <person name="Scheuner C."/>
            <person name="Sibirny A.A."/>
            <person name="Slot J.C."/>
            <person name="Stielow J.B."/>
            <person name="Sun H."/>
            <person name="Kurtzman C.P."/>
            <person name="Blackwell M."/>
            <person name="Grigoriev I.V."/>
            <person name="Jeffries T.W."/>
        </authorList>
    </citation>
    <scope>NUCLEOTIDE SEQUENCE [LARGE SCALE GENOMIC DNA]</scope>
    <source>
        <strain evidence="11 12">NRRL Y-2026</strain>
    </source>
</reference>
<gene>
    <name evidence="11" type="ORF">PICMEDRAFT_30686</name>
</gene>
<dbReference type="Pfam" id="PF11221">
    <property type="entry name" value="Med21"/>
    <property type="match status" value="1"/>
</dbReference>
<dbReference type="Proteomes" id="UP000094455">
    <property type="component" value="Unassembled WGS sequence"/>
</dbReference>
<evidence type="ECO:0000256" key="4">
    <source>
        <dbReference type="ARBA" id="ARBA00023015"/>
    </source>
</evidence>
<dbReference type="STRING" id="763406.A0A1E3NN26"/>
<dbReference type="GO" id="GO:0032968">
    <property type="term" value="P:positive regulation of transcription elongation by RNA polymerase II"/>
    <property type="evidence" value="ECO:0007669"/>
    <property type="project" value="EnsemblFungi"/>
</dbReference>
<protein>
    <recommendedName>
        <fullName evidence="3 8">Mediator of RNA polymerase II transcription subunit 21</fullName>
    </recommendedName>
</protein>
<name>A0A1E3NN26_9ASCO</name>
<comment type="subunit">
    <text evidence="8">Component of the Mediator complex.</text>
</comment>
<dbReference type="InterPro" id="IPR021384">
    <property type="entry name" value="Mediator_Med21"/>
</dbReference>
<proteinExistence type="inferred from homology"/>
<dbReference type="SUPFAM" id="SSF140718">
    <property type="entry name" value="Mediator hinge subcomplex-like"/>
    <property type="match status" value="1"/>
</dbReference>
<evidence type="ECO:0000256" key="5">
    <source>
        <dbReference type="ARBA" id="ARBA00023159"/>
    </source>
</evidence>
<evidence type="ECO:0000256" key="6">
    <source>
        <dbReference type="ARBA" id="ARBA00023163"/>
    </source>
</evidence>
<evidence type="ECO:0000313" key="12">
    <source>
        <dbReference type="Proteomes" id="UP000094455"/>
    </source>
</evidence>
<dbReference type="GeneID" id="30179335"/>
<keyword evidence="6 8" id="KW-0804">Transcription</keyword>
<dbReference type="OrthoDB" id="526653at2759"/>
<dbReference type="EMBL" id="KV454002">
    <property type="protein sequence ID" value="ODQ47509.1"/>
    <property type="molecule type" value="Genomic_DNA"/>
</dbReference>
<keyword evidence="7 8" id="KW-0539">Nucleus</keyword>
<dbReference type="Gene3D" id="6.10.280.10">
    <property type="entry name" value="Mediator complex, subunit Med21"/>
    <property type="match status" value="1"/>
</dbReference>
<dbReference type="InterPro" id="IPR037212">
    <property type="entry name" value="Med7/Med21-like"/>
</dbReference>
<evidence type="ECO:0000256" key="10">
    <source>
        <dbReference type="SAM" id="MobiDB-lite"/>
    </source>
</evidence>
<dbReference type="GO" id="GO:0016592">
    <property type="term" value="C:mediator complex"/>
    <property type="evidence" value="ECO:0007669"/>
    <property type="project" value="UniProtKB-UniRule"/>
</dbReference>
<comment type="subcellular location">
    <subcellularLocation>
        <location evidence="1 8">Nucleus</location>
    </subcellularLocation>
</comment>
<evidence type="ECO:0000313" key="11">
    <source>
        <dbReference type="EMBL" id="ODQ47509.1"/>
    </source>
</evidence>